<comment type="caution">
    <text evidence="1">The sequence shown here is derived from an EMBL/GenBank/DDBJ whole genome shotgun (WGS) entry which is preliminary data.</text>
</comment>
<gene>
    <name evidence="1" type="ORF">CRG98_027712</name>
</gene>
<reference evidence="1 2" key="1">
    <citation type="submission" date="2017-11" db="EMBL/GenBank/DDBJ databases">
        <title>De-novo sequencing of pomegranate (Punica granatum L.) genome.</title>
        <authorList>
            <person name="Akparov Z."/>
            <person name="Amiraslanov A."/>
            <person name="Hajiyeva S."/>
            <person name="Abbasov M."/>
            <person name="Kaur K."/>
            <person name="Hamwieh A."/>
            <person name="Solovyev V."/>
            <person name="Salamov A."/>
            <person name="Braich B."/>
            <person name="Kosarev P."/>
            <person name="Mahmoud A."/>
            <person name="Hajiyev E."/>
            <person name="Babayeva S."/>
            <person name="Izzatullayeva V."/>
            <person name="Mammadov A."/>
            <person name="Mammadov A."/>
            <person name="Sharifova S."/>
            <person name="Ojaghi J."/>
            <person name="Eynullazada K."/>
            <person name="Bayramov B."/>
            <person name="Abdulazimova A."/>
            <person name="Shahmuradov I."/>
        </authorList>
    </citation>
    <scope>NUCLEOTIDE SEQUENCE [LARGE SCALE GENOMIC DNA]</scope>
    <source>
        <strain evidence="2">cv. AG2017</strain>
        <tissue evidence="1">Leaf</tissue>
    </source>
</reference>
<sequence length="180" mass="20311">MLADSPFPPNFGPIFLLSHSPLFLADNPKSSLFGPSLKSCDLDWPRFWALDSFFLSGGPYVPQSAQFQKALGLNLIHFHHWAFLPFPGLSASAHYHLGCSATYFLWASRVATARVRALHMCWLARPHLGTVAHLVSPASVLHFLWQRENWCRKNERLSTQTFVDSLSHKAANPSFHVDTR</sequence>
<dbReference type="Proteomes" id="UP000233551">
    <property type="component" value="Unassembled WGS sequence"/>
</dbReference>
<evidence type="ECO:0000313" key="2">
    <source>
        <dbReference type="Proteomes" id="UP000233551"/>
    </source>
</evidence>
<dbReference type="EMBL" id="PGOL01001987">
    <property type="protein sequence ID" value="PKI51879.1"/>
    <property type="molecule type" value="Genomic_DNA"/>
</dbReference>
<name>A0A2I0J6K7_PUNGR</name>
<dbReference type="AlphaFoldDB" id="A0A2I0J6K7"/>
<protein>
    <submittedName>
        <fullName evidence="1">Uncharacterized protein</fullName>
    </submittedName>
</protein>
<accession>A0A2I0J6K7</accession>
<keyword evidence="2" id="KW-1185">Reference proteome</keyword>
<evidence type="ECO:0000313" key="1">
    <source>
        <dbReference type="EMBL" id="PKI51879.1"/>
    </source>
</evidence>
<organism evidence="1 2">
    <name type="scientific">Punica granatum</name>
    <name type="common">Pomegranate</name>
    <dbReference type="NCBI Taxonomy" id="22663"/>
    <lineage>
        <taxon>Eukaryota</taxon>
        <taxon>Viridiplantae</taxon>
        <taxon>Streptophyta</taxon>
        <taxon>Embryophyta</taxon>
        <taxon>Tracheophyta</taxon>
        <taxon>Spermatophyta</taxon>
        <taxon>Magnoliopsida</taxon>
        <taxon>eudicotyledons</taxon>
        <taxon>Gunneridae</taxon>
        <taxon>Pentapetalae</taxon>
        <taxon>rosids</taxon>
        <taxon>malvids</taxon>
        <taxon>Myrtales</taxon>
        <taxon>Lythraceae</taxon>
        <taxon>Punica</taxon>
    </lineage>
</organism>
<proteinExistence type="predicted"/>